<dbReference type="PANTHER" id="PTHR33507">
    <property type="entry name" value="INNER MEMBRANE PROTEIN YBBJ"/>
    <property type="match status" value="1"/>
</dbReference>
<keyword evidence="3 6" id="KW-1133">Transmembrane helix</keyword>
<dbReference type="InterPro" id="IPR012340">
    <property type="entry name" value="NA-bd_OB-fold"/>
</dbReference>
<dbReference type="GO" id="GO:0008233">
    <property type="term" value="F:peptidase activity"/>
    <property type="evidence" value="ECO:0007669"/>
    <property type="project" value="UniProtKB-KW"/>
</dbReference>
<dbReference type="SUPFAM" id="SSF141322">
    <property type="entry name" value="NfeD domain-like"/>
    <property type="match status" value="1"/>
</dbReference>
<name>A0A3N1HTW4_9ACTN</name>
<keyword evidence="8" id="KW-0378">Hydrolase</keyword>
<dbReference type="EMBL" id="RJKN01000001">
    <property type="protein sequence ID" value="ROP45846.1"/>
    <property type="molecule type" value="Genomic_DNA"/>
</dbReference>
<dbReference type="InParanoid" id="A0A3N1HTW4"/>
<dbReference type="Gene3D" id="2.40.50.140">
    <property type="entry name" value="Nucleic acid-binding proteins"/>
    <property type="match status" value="1"/>
</dbReference>
<keyword evidence="9" id="KW-1185">Reference proteome</keyword>
<feature type="domain" description="NfeD-like C-terminal" evidence="7">
    <location>
        <begin position="91"/>
        <end position="145"/>
    </location>
</feature>
<evidence type="ECO:0000313" key="9">
    <source>
        <dbReference type="Proteomes" id="UP000276232"/>
    </source>
</evidence>
<sequence length="178" mass="18214">MESWADLQWLLWIGLALALGAVEIASLDLVFAMVAAAALVAAAGAALGLSLPLQVITFAVAAALLLAVARPVVLRYVRPRVPLVATGTDGGIGQRAEVLEPVGPRDGRVKLRGEVWSARTEAGGVLPAGADVEVVRIDGATAVVRALPPTDPSDRRERPAPDGPAPGGPSPTSPWSPS</sequence>
<evidence type="ECO:0000259" key="7">
    <source>
        <dbReference type="Pfam" id="PF01957"/>
    </source>
</evidence>
<evidence type="ECO:0000256" key="2">
    <source>
        <dbReference type="ARBA" id="ARBA00022692"/>
    </source>
</evidence>
<comment type="caution">
    <text evidence="8">The sequence shown here is derived from an EMBL/GenBank/DDBJ whole genome shotgun (WGS) entry which is preliminary data.</text>
</comment>
<evidence type="ECO:0000313" key="8">
    <source>
        <dbReference type="EMBL" id="ROP45846.1"/>
    </source>
</evidence>
<feature type="transmembrane region" description="Helical" evidence="6">
    <location>
        <begin position="6"/>
        <end position="22"/>
    </location>
</feature>
<evidence type="ECO:0000256" key="3">
    <source>
        <dbReference type="ARBA" id="ARBA00022989"/>
    </source>
</evidence>
<dbReference type="PANTHER" id="PTHR33507:SF3">
    <property type="entry name" value="INNER MEMBRANE PROTEIN YBBJ"/>
    <property type="match status" value="1"/>
</dbReference>
<comment type="subcellular location">
    <subcellularLocation>
        <location evidence="1">Membrane</location>
        <topology evidence="1">Multi-pass membrane protein</topology>
    </subcellularLocation>
</comment>
<keyword evidence="8" id="KW-0645">Protease</keyword>
<evidence type="ECO:0000256" key="5">
    <source>
        <dbReference type="SAM" id="MobiDB-lite"/>
    </source>
</evidence>
<reference evidence="8 9" key="1">
    <citation type="journal article" date="2015" name="Stand. Genomic Sci.">
        <title>Genomic Encyclopedia of Bacterial and Archaeal Type Strains, Phase III: the genomes of soil and plant-associated and newly described type strains.</title>
        <authorList>
            <person name="Whitman W.B."/>
            <person name="Woyke T."/>
            <person name="Klenk H.P."/>
            <person name="Zhou Y."/>
            <person name="Lilburn T.G."/>
            <person name="Beck B.J."/>
            <person name="De Vos P."/>
            <person name="Vandamme P."/>
            <person name="Eisen J.A."/>
            <person name="Garrity G."/>
            <person name="Hugenholtz P."/>
            <person name="Kyrpides N.C."/>
        </authorList>
    </citation>
    <scope>NUCLEOTIDE SEQUENCE [LARGE SCALE GENOMIC DNA]</scope>
    <source>
        <strain evidence="8 9">CECT 7306</strain>
    </source>
</reference>
<dbReference type="Proteomes" id="UP000276232">
    <property type="component" value="Unassembled WGS sequence"/>
</dbReference>
<evidence type="ECO:0000256" key="4">
    <source>
        <dbReference type="ARBA" id="ARBA00023136"/>
    </source>
</evidence>
<protein>
    <submittedName>
        <fullName evidence="8">Membrane protein implicated in regulation of membrane protease activity</fullName>
    </submittedName>
</protein>
<feature type="region of interest" description="Disordered" evidence="5">
    <location>
        <begin position="143"/>
        <end position="178"/>
    </location>
</feature>
<organism evidence="8 9">
    <name type="scientific">Pseudokineococcus lusitanus</name>
    <dbReference type="NCBI Taxonomy" id="763993"/>
    <lineage>
        <taxon>Bacteria</taxon>
        <taxon>Bacillati</taxon>
        <taxon>Actinomycetota</taxon>
        <taxon>Actinomycetes</taxon>
        <taxon>Kineosporiales</taxon>
        <taxon>Kineosporiaceae</taxon>
        <taxon>Pseudokineococcus</taxon>
    </lineage>
</organism>
<keyword evidence="4 6" id="KW-0472">Membrane</keyword>
<dbReference type="AlphaFoldDB" id="A0A3N1HTW4"/>
<gene>
    <name evidence="8" type="ORF">EDC03_0456</name>
</gene>
<evidence type="ECO:0000256" key="6">
    <source>
        <dbReference type="SAM" id="Phobius"/>
    </source>
</evidence>
<feature type="compositionally biased region" description="Pro residues" evidence="5">
    <location>
        <begin position="161"/>
        <end position="178"/>
    </location>
</feature>
<dbReference type="InterPro" id="IPR002810">
    <property type="entry name" value="NfeD-like_C"/>
</dbReference>
<dbReference type="GO" id="GO:0005886">
    <property type="term" value="C:plasma membrane"/>
    <property type="evidence" value="ECO:0007669"/>
    <property type="project" value="TreeGrafter"/>
</dbReference>
<dbReference type="InterPro" id="IPR052165">
    <property type="entry name" value="Membrane_assoc_protease"/>
</dbReference>
<keyword evidence="2 6" id="KW-0812">Transmembrane</keyword>
<dbReference type="Pfam" id="PF01957">
    <property type="entry name" value="NfeD"/>
    <property type="match status" value="1"/>
</dbReference>
<feature type="transmembrane region" description="Helical" evidence="6">
    <location>
        <begin position="29"/>
        <end position="49"/>
    </location>
</feature>
<feature type="transmembrane region" description="Helical" evidence="6">
    <location>
        <begin position="55"/>
        <end position="73"/>
    </location>
</feature>
<dbReference type="GO" id="GO:0006508">
    <property type="term" value="P:proteolysis"/>
    <property type="evidence" value="ECO:0007669"/>
    <property type="project" value="UniProtKB-KW"/>
</dbReference>
<proteinExistence type="predicted"/>
<dbReference type="RefSeq" id="WP_199719856.1">
    <property type="nucleotide sequence ID" value="NZ_RJKN01000001.1"/>
</dbReference>
<evidence type="ECO:0000256" key="1">
    <source>
        <dbReference type="ARBA" id="ARBA00004141"/>
    </source>
</evidence>
<accession>A0A3N1HTW4</accession>